<evidence type="ECO:0000256" key="1">
    <source>
        <dbReference type="ARBA" id="ARBA00004496"/>
    </source>
</evidence>
<keyword evidence="8" id="KW-0805">Transcription regulation</keyword>
<keyword evidence="13" id="KW-1185">Reference proteome</keyword>
<keyword evidence="5" id="KW-0479">Metal-binding</keyword>
<protein>
    <submittedName>
        <fullName evidence="12">Transcriptional repressor</fullName>
    </submittedName>
</protein>
<dbReference type="InterPro" id="IPR036390">
    <property type="entry name" value="WH_DNA-bd_sf"/>
</dbReference>
<dbReference type="InterPro" id="IPR036388">
    <property type="entry name" value="WH-like_DNA-bd_sf"/>
</dbReference>
<keyword evidence="7" id="KW-0408">Iron</keyword>
<keyword evidence="4" id="KW-0678">Repressor</keyword>
<dbReference type="InterPro" id="IPR002481">
    <property type="entry name" value="FUR"/>
</dbReference>
<dbReference type="CDD" id="cd07153">
    <property type="entry name" value="Fur_like"/>
    <property type="match status" value="1"/>
</dbReference>
<evidence type="ECO:0000256" key="7">
    <source>
        <dbReference type="ARBA" id="ARBA00023004"/>
    </source>
</evidence>
<dbReference type="PANTHER" id="PTHR33202">
    <property type="entry name" value="ZINC UPTAKE REGULATION PROTEIN"/>
    <property type="match status" value="1"/>
</dbReference>
<comment type="caution">
    <text evidence="12">The sequence shown here is derived from an EMBL/GenBank/DDBJ whole genome shotgun (WGS) entry which is preliminary data.</text>
</comment>
<dbReference type="Gene3D" id="1.10.10.10">
    <property type="entry name" value="Winged helix-like DNA-binding domain superfamily/Winged helix DNA-binding domain"/>
    <property type="match status" value="1"/>
</dbReference>
<feature type="compositionally biased region" description="Polar residues" evidence="11">
    <location>
        <begin position="10"/>
        <end position="19"/>
    </location>
</feature>
<dbReference type="RefSeq" id="WP_202343956.1">
    <property type="nucleotide sequence ID" value="NZ_BAAAPI010000008.1"/>
</dbReference>
<evidence type="ECO:0000256" key="5">
    <source>
        <dbReference type="ARBA" id="ARBA00022723"/>
    </source>
</evidence>
<dbReference type="Gene3D" id="3.30.1490.190">
    <property type="match status" value="1"/>
</dbReference>
<feature type="region of interest" description="Disordered" evidence="11">
    <location>
        <begin position="1"/>
        <end position="20"/>
    </location>
</feature>
<dbReference type="InterPro" id="IPR043135">
    <property type="entry name" value="Fur_C"/>
</dbReference>
<evidence type="ECO:0000256" key="4">
    <source>
        <dbReference type="ARBA" id="ARBA00022491"/>
    </source>
</evidence>
<dbReference type="PANTHER" id="PTHR33202:SF18">
    <property type="entry name" value="TRANSCRIPTIONAL REGULATOR FURA"/>
    <property type="match status" value="1"/>
</dbReference>
<evidence type="ECO:0000256" key="3">
    <source>
        <dbReference type="ARBA" id="ARBA00022490"/>
    </source>
</evidence>
<comment type="subcellular location">
    <subcellularLocation>
        <location evidence="1">Cytoplasm</location>
    </subcellularLocation>
</comment>
<dbReference type="Pfam" id="PF01475">
    <property type="entry name" value="FUR"/>
    <property type="match status" value="1"/>
</dbReference>
<evidence type="ECO:0000256" key="8">
    <source>
        <dbReference type="ARBA" id="ARBA00023015"/>
    </source>
</evidence>
<organism evidence="12 13">
    <name type="scientific">Leucobacter chromiireducens subsp. solipictus</name>
    <dbReference type="NCBI Taxonomy" id="398235"/>
    <lineage>
        <taxon>Bacteria</taxon>
        <taxon>Bacillati</taxon>
        <taxon>Actinomycetota</taxon>
        <taxon>Actinomycetes</taxon>
        <taxon>Micrococcales</taxon>
        <taxon>Microbacteriaceae</taxon>
        <taxon>Leucobacter</taxon>
    </lineage>
</organism>
<keyword evidence="9" id="KW-0238">DNA-binding</keyword>
<gene>
    <name evidence="12" type="ORF">D3230_05280</name>
</gene>
<evidence type="ECO:0000313" key="13">
    <source>
        <dbReference type="Proteomes" id="UP001645859"/>
    </source>
</evidence>
<evidence type="ECO:0000313" key="12">
    <source>
        <dbReference type="EMBL" id="MBL3678710.1"/>
    </source>
</evidence>
<dbReference type="EMBL" id="QYAC01000002">
    <property type="protein sequence ID" value="MBL3678710.1"/>
    <property type="molecule type" value="Genomic_DNA"/>
</dbReference>
<reference evidence="12 13" key="1">
    <citation type="submission" date="2018-09" db="EMBL/GenBank/DDBJ databases">
        <title>Comparative genomics of Leucobacter spp.</title>
        <authorList>
            <person name="Reis A.C."/>
            <person name="Kolvenbach B.A."/>
            <person name="Corvini P.F.X."/>
            <person name="Nunes O.C."/>
        </authorList>
    </citation>
    <scope>NUCLEOTIDE SEQUENCE [LARGE SCALE GENOMIC DNA]</scope>
    <source>
        <strain evidence="12 13">TAN 31504</strain>
    </source>
</reference>
<sequence length="144" mass="15164">MTPRAPRSATDAQLSSAGLRSTAPRRAVLEMLEPGGHLDASGVYERLRTTLPGTSLQAVYGVLGALTDAGLVRRVAHDGGPAHYEARVDNHHHLVCRSCGRIEDVPCVIGRAPCLTPAEDHGFTVDTAEITFYGVCAACTAASQ</sequence>
<accession>A0ABS1SE26</accession>
<dbReference type="Proteomes" id="UP001645859">
    <property type="component" value="Unassembled WGS sequence"/>
</dbReference>
<evidence type="ECO:0000256" key="11">
    <source>
        <dbReference type="SAM" id="MobiDB-lite"/>
    </source>
</evidence>
<dbReference type="SUPFAM" id="SSF46785">
    <property type="entry name" value="Winged helix' DNA-binding domain"/>
    <property type="match status" value="1"/>
</dbReference>
<keyword evidence="3" id="KW-0963">Cytoplasm</keyword>
<comment type="similarity">
    <text evidence="2">Belongs to the Fur family.</text>
</comment>
<evidence type="ECO:0000256" key="6">
    <source>
        <dbReference type="ARBA" id="ARBA00022833"/>
    </source>
</evidence>
<evidence type="ECO:0000256" key="10">
    <source>
        <dbReference type="ARBA" id="ARBA00023163"/>
    </source>
</evidence>
<keyword evidence="10" id="KW-0804">Transcription</keyword>
<evidence type="ECO:0000256" key="9">
    <source>
        <dbReference type="ARBA" id="ARBA00023125"/>
    </source>
</evidence>
<proteinExistence type="inferred from homology"/>
<keyword evidence="6" id="KW-0862">Zinc</keyword>
<evidence type="ECO:0000256" key="2">
    <source>
        <dbReference type="ARBA" id="ARBA00007957"/>
    </source>
</evidence>
<name>A0ABS1SE26_9MICO</name>